<name>K9XUA3_STAC7</name>
<dbReference type="KEGG" id="scs:Sta7437_2093"/>
<accession>K9XUA3</accession>
<dbReference type="PROSITE" id="PS51257">
    <property type="entry name" value="PROKAR_LIPOPROTEIN"/>
    <property type="match status" value="1"/>
</dbReference>
<evidence type="ECO:0000256" key="2">
    <source>
        <dbReference type="SAM" id="SignalP"/>
    </source>
</evidence>
<dbReference type="AlphaFoldDB" id="K9XUA3"/>
<keyword evidence="5" id="KW-1185">Reference proteome</keyword>
<protein>
    <recommendedName>
        <fullName evidence="3">DUF4168 domain-containing protein</fullName>
    </recommendedName>
</protein>
<dbReference type="RefSeq" id="WP_015193312.1">
    <property type="nucleotide sequence ID" value="NC_019748.1"/>
</dbReference>
<sequence>MKYNRLTLSTLLAVGFSCTTVFFSSFQPSYSQDTVPQTPIDSNSETEKEVSQQELQKFAQAYQEVQKIQKSSEVKMVQAVEGEGLSPERFIEISKSQPNSESDNNTTNVSTEEQQSFENAKAKIIEIRQTTESDMTQAINKQGLEIPRFNEILTALQQDSQLREQFQQMMVN</sequence>
<dbReference type="HOGENOM" id="CLU_132544_1_0_3"/>
<feature type="compositionally biased region" description="Polar residues" evidence="1">
    <location>
        <begin position="94"/>
        <end position="116"/>
    </location>
</feature>
<feature type="signal peptide" evidence="2">
    <location>
        <begin position="1"/>
        <end position="23"/>
    </location>
</feature>
<feature type="region of interest" description="Disordered" evidence="1">
    <location>
        <begin position="29"/>
        <end position="52"/>
    </location>
</feature>
<evidence type="ECO:0000313" key="5">
    <source>
        <dbReference type="Proteomes" id="UP000010473"/>
    </source>
</evidence>
<feature type="domain" description="DUF4168" evidence="3">
    <location>
        <begin position="51"/>
        <end position="165"/>
    </location>
</feature>
<reference evidence="5" key="1">
    <citation type="journal article" date="2013" name="Proc. Natl. Acad. Sci. U.S.A.">
        <title>Improving the coverage of the cyanobacterial phylum using diversity-driven genome sequencing.</title>
        <authorList>
            <person name="Shih P.M."/>
            <person name="Wu D."/>
            <person name="Latifi A."/>
            <person name="Axen S.D."/>
            <person name="Fewer D.P."/>
            <person name="Talla E."/>
            <person name="Calteau A."/>
            <person name="Cai F."/>
            <person name="Tandeau de Marsac N."/>
            <person name="Rippka R."/>
            <person name="Herdman M."/>
            <person name="Sivonen K."/>
            <person name="Coursin T."/>
            <person name="Laurent T."/>
            <person name="Goodwin L."/>
            <person name="Nolan M."/>
            <person name="Davenport K.W."/>
            <person name="Han C.S."/>
            <person name="Rubin E.M."/>
            <person name="Eisen J.A."/>
            <person name="Woyke T."/>
            <person name="Gugger M."/>
            <person name="Kerfeld C.A."/>
        </authorList>
    </citation>
    <scope>NUCLEOTIDE SEQUENCE [LARGE SCALE GENOMIC DNA]</scope>
    <source>
        <strain evidence="5">ATCC 29371 / PCC 7437</strain>
    </source>
</reference>
<feature type="region of interest" description="Disordered" evidence="1">
    <location>
        <begin position="87"/>
        <end position="116"/>
    </location>
</feature>
<dbReference type="Pfam" id="PF13767">
    <property type="entry name" value="DUF4168"/>
    <property type="match status" value="1"/>
</dbReference>
<dbReference type="STRING" id="111780.Sta7437_2093"/>
<evidence type="ECO:0000313" key="4">
    <source>
        <dbReference type="EMBL" id="AFZ35644.1"/>
    </source>
</evidence>
<feature type="compositionally biased region" description="Polar residues" evidence="1">
    <location>
        <begin position="29"/>
        <end position="43"/>
    </location>
</feature>
<proteinExistence type="predicted"/>
<gene>
    <name evidence="4" type="ordered locus">Sta7437_2093</name>
</gene>
<dbReference type="InterPro" id="IPR025433">
    <property type="entry name" value="DUF4168"/>
</dbReference>
<organism evidence="4 5">
    <name type="scientific">Stanieria cyanosphaera (strain ATCC 29371 / PCC 7437)</name>
    <dbReference type="NCBI Taxonomy" id="111780"/>
    <lineage>
        <taxon>Bacteria</taxon>
        <taxon>Bacillati</taxon>
        <taxon>Cyanobacteriota</taxon>
        <taxon>Cyanophyceae</taxon>
        <taxon>Pleurocapsales</taxon>
        <taxon>Dermocarpellaceae</taxon>
        <taxon>Stanieria</taxon>
    </lineage>
</organism>
<dbReference type="OrthoDB" id="427719at2"/>
<keyword evidence="2" id="KW-0732">Signal</keyword>
<dbReference type="EMBL" id="CP003653">
    <property type="protein sequence ID" value="AFZ35644.1"/>
    <property type="molecule type" value="Genomic_DNA"/>
</dbReference>
<evidence type="ECO:0000259" key="3">
    <source>
        <dbReference type="Pfam" id="PF13767"/>
    </source>
</evidence>
<evidence type="ECO:0000256" key="1">
    <source>
        <dbReference type="SAM" id="MobiDB-lite"/>
    </source>
</evidence>
<dbReference type="Proteomes" id="UP000010473">
    <property type="component" value="Chromosome"/>
</dbReference>
<dbReference type="eggNOG" id="ENOG50334MW">
    <property type="taxonomic scope" value="Bacteria"/>
</dbReference>
<feature type="chain" id="PRO_5003938614" description="DUF4168 domain-containing protein" evidence="2">
    <location>
        <begin position="24"/>
        <end position="172"/>
    </location>
</feature>